<evidence type="ECO:0000313" key="2">
    <source>
        <dbReference type="Proteomes" id="UP000094769"/>
    </source>
</evidence>
<accession>A0A7Z0VI71</accession>
<gene>
    <name evidence="1" type="ORF">CODIS_36900</name>
</gene>
<dbReference type="AlphaFoldDB" id="A0A7Z0VI71"/>
<proteinExistence type="predicted"/>
<evidence type="ECO:0000313" key="1">
    <source>
        <dbReference type="EMBL" id="ODJ86055.1"/>
    </source>
</evidence>
<keyword evidence="2" id="KW-1185">Reference proteome</keyword>
<comment type="caution">
    <text evidence="1">The sequence shown here is derived from an EMBL/GenBank/DDBJ whole genome shotgun (WGS) entry which is preliminary data.</text>
</comment>
<protein>
    <submittedName>
        <fullName evidence="1">Uncharacterized protein</fullName>
    </submittedName>
</protein>
<dbReference type="EMBL" id="MARB01000028">
    <property type="protein sequence ID" value="ODJ86055.1"/>
    <property type="molecule type" value="Genomic_DNA"/>
</dbReference>
<dbReference type="Proteomes" id="UP000094769">
    <property type="component" value="Unassembled WGS sequence"/>
</dbReference>
<sequence>MADQVDSVKPLVLRESFVKLFDAVSGTVEQYDLEAAPVSITADQIIDQGLIIRCRGIDDHQFPGRYIGFVSLV</sequence>
<organism evidence="1 2">
    <name type="scientific">Candidatus Thiodiazotropha endolucinida</name>
    <dbReference type="NCBI Taxonomy" id="1655433"/>
    <lineage>
        <taxon>Bacteria</taxon>
        <taxon>Pseudomonadati</taxon>
        <taxon>Pseudomonadota</taxon>
        <taxon>Gammaproteobacteria</taxon>
        <taxon>Chromatiales</taxon>
        <taxon>Sedimenticolaceae</taxon>
        <taxon>Candidatus Thiodiazotropha</taxon>
    </lineage>
</organism>
<reference evidence="1 2" key="1">
    <citation type="submission" date="2016-06" db="EMBL/GenBank/DDBJ databases">
        <title>Genome sequence of endosymbiont of Candidatus Endolucinida thiodiazotropha.</title>
        <authorList>
            <person name="Poehlein A."/>
            <person name="Koenig S."/>
            <person name="Heiden S.E."/>
            <person name="Thuermer A."/>
            <person name="Voget S."/>
            <person name="Daniel R."/>
            <person name="Markert S."/>
            <person name="Gros O."/>
            <person name="Schweder T."/>
        </authorList>
    </citation>
    <scope>NUCLEOTIDE SEQUENCE [LARGE SCALE GENOMIC DNA]</scope>
    <source>
        <strain evidence="1 2">COS</strain>
    </source>
</reference>
<name>A0A7Z0VI71_9GAMM</name>